<dbReference type="AlphaFoldDB" id="A0A7C5Q7H7"/>
<feature type="transmembrane region" description="Helical" evidence="2">
    <location>
        <begin position="47"/>
        <end position="69"/>
    </location>
</feature>
<dbReference type="EMBL" id="DRWN01000066">
    <property type="protein sequence ID" value="HHK69027.1"/>
    <property type="molecule type" value="Genomic_DNA"/>
</dbReference>
<feature type="compositionally biased region" description="Pro residues" evidence="1">
    <location>
        <begin position="92"/>
        <end position="103"/>
    </location>
</feature>
<sequence>MKQGMGVMGLQLDRDGLDYIYYGAVAAAGAALFIMISMVAAASIAGVVMGVLGGLAELAAGALWVVGFGRYRAYYRAAMGYGPPVQQVTFPGPAPPPPPPPPTQTMVDQP</sequence>
<evidence type="ECO:0000256" key="1">
    <source>
        <dbReference type="SAM" id="MobiDB-lite"/>
    </source>
</evidence>
<organism evidence="3">
    <name type="scientific">Caldiarchaeum subterraneum</name>
    <dbReference type="NCBI Taxonomy" id="311458"/>
    <lineage>
        <taxon>Archaea</taxon>
        <taxon>Nitrososphaerota</taxon>
        <taxon>Candidatus Caldarchaeales</taxon>
        <taxon>Candidatus Caldarchaeaceae</taxon>
        <taxon>Candidatus Caldarchaeum</taxon>
    </lineage>
</organism>
<feature type="region of interest" description="Disordered" evidence="1">
    <location>
        <begin position="88"/>
        <end position="110"/>
    </location>
</feature>
<protein>
    <submittedName>
        <fullName evidence="3">Uncharacterized protein</fullName>
    </submittedName>
</protein>
<keyword evidence="2" id="KW-0472">Membrane</keyword>
<accession>A0A7C5Q7H7</accession>
<keyword evidence="2" id="KW-0812">Transmembrane</keyword>
<evidence type="ECO:0000313" key="3">
    <source>
        <dbReference type="EMBL" id="HHK69027.1"/>
    </source>
</evidence>
<keyword evidence="2" id="KW-1133">Transmembrane helix</keyword>
<gene>
    <name evidence="3" type="ORF">ENM11_07785</name>
</gene>
<feature type="transmembrane region" description="Helical" evidence="2">
    <location>
        <begin position="20"/>
        <end position="41"/>
    </location>
</feature>
<comment type="caution">
    <text evidence="3">The sequence shown here is derived from an EMBL/GenBank/DDBJ whole genome shotgun (WGS) entry which is preliminary data.</text>
</comment>
<proteinExistence type="predicted"/>
<evidence type="ECO:0000256" key="2">
    <source>
        <dbReference type="SAM" id="Phobius"/>
    </source>
</evidence>
<name>A0A7C5Q7H7_CALS0</name>
<reference evidence="3" key="1">
    <citation type="journal article" date="2020" name="mSystems">
        <title>Genome- and Community-Level Interaction Insights into Carbon Utilization and Element Cycling Functions of Hydrothermarchaeota in Hydrothermal Sediment.</title>
        <authorList>
            <person name="Zhou Z."/>
            <person name="Liu Y."/>
            <person name="Xu W."/>
            <person name="Pan J."/>
            <person name="Luo Z.H."/>
            <person name="Li M."/>
        </authorList>
    </citation>
    <scope>NUCLEOTIDE SEQUENCE [LARGE SCALE GENOMIC DNA]</scope>
    <source>
        <strain evidence="3">SpSt-1056</strain>
    </source>
</reference>